<sequence>MGPPLERGAACLLCRRRKQRCDSVKPVCGACGRARGPIQCIYTASRRERLEQRILELESHIGAIKSTHQEIILTLPSTSAEALDMRSSCSSSLQPYSYNIESHDQEPGSMVLPKSLNRTHVPQSALPAVALSLEDPGLHRWRTHREISPEIRNYLICLFVQFRWRHPLELDVPKLLASLALPSSHPNAPNPAFVNAVLLNGALCAGEPFRQFQPVLINRIRKDLQRSLANADRLFDCVKAMAFLGRYCSGRCRYFEDHYYTSAAMSLAIACGLHTIDSLDLKAQSSTSLLDPAQDLAELGDRISTFWMLFGADRIASILVGAIPRGPADEEITTIWPCPAEYYKNGRAFLQQYGTVNSLYDFEPGPNWSLHHNPASLRIKGYAVHYHAYHAACLLAESNIRLQMVALAKNFYSRPESPAI</sequence>
<evidence type="ECO:0000313" key="8">
    <source>
        <dbReference type="Proteomes" id="UP000027195"/>
    </source>
</evidence>
<dbReference type="InParanoid" id="A0A067LXQ1"/>
<dbReference type="EMBL" id="KL198097">
    <property type="protein sequence ID" value="KDQ07989.1"/>
    <property type="molecule type" value="Genomic_DNA"/>
</dbReference>
<dbReference type="Pfam" id="PF00172">
    <property type="entry name" value="Zn_clus"/>
    <property type="match status" value="1"/>
</dbReference>
<dbReference type="PANTHER" id="PTHR47338:SF29">
    <property type="entry name" value="ZN(2)-C6 FUNGAL-TYPE DOMAIN-CONTAINING PROTEIN"/>
    <property type="match status" value="1"/>
</dbReference>
<organism evidence="7 8">
    <name type="scientific">Botryobasidium botryosum (strain FD-172 SS1)</name>
    <dbReference type="NCBI Taxonomy" id="930990"/>
    <lineage>
        <taxon>Eukaryota</taxon>
        <taxon>Fungi</taxon>
        <taxon>Dikarya</taxon>
        <taxon>Basidiomycota</taxon>
        <taxon>Agaricomycotina</taxon>
        <taxon>Agaricomycetes</taxon>
        <taxon>Cantharellales</taxon>
        <taxon>Botryobasidiaceae</taxon>
        <taxon>Botryobasidium</taxon>
    </lineage>
</organism>
<dbReference type="GO" id="GO:0000981">
    <property type="term" value="F:DNA-binding transcription factor activity, RNA polymerase II-specific"/>
    <property type="evidence" value="ECO:0007669"/>
    <property type="project" value="InterPro"/>
</dbReference>
<evidence type="ECO:0000256" key="3">
    <source>
        <dbReference type="ARBA" id="ARBA00023015"/>
    </source>
</evidence>
<dbReference type="InterPro" id="IPR007219">
    <property type="entry name" value="XnlR_reg_dom"/>
</dbReference>
<dbReference type="InterPro" id="IPR036864">
    <property type="entry name" value="Zn2-C6_fun-type_DNA-bd_sf"/>
</dbReference>
<evidence type="ECO:0000256" key="1">
    <source>
        <dbReference type="ARBA" id="ARBA00004123"/>
    </source>
</evidence>
<dbReference type="GO" id="GO:0006351">
    <property type="term" value="P:DNA-templated transcription"/>
    <property type="evidence" value="ECO:0007669"/>
    <property type="project" value="InterPro"/>
</dbReference>
<dbReference type="SMART" id="SM00066">
    <property type="entry name" value="GAL4"/>
    <property type="match status" value="1"/>
</dbReference>
<dbReference type="PROSITE" id="PS50048">
    <property type="entry name" value="ZN2_CY6_FUNGAL_2"/>
    <property type="match status" value="1"/>
</dbReference>
<name>A0A067LXQ1_BOTB1</name>
<evidence type="ECO:0000256" key="2">
    <source>
        <dbReference type="ARBA" id="ARBA00022723"/>
    </source>
</evidence>
<dbReference type="Pfam" id="PF04082">
    <property type="entry name" value="Fungal_trans"/>
    <property type="match status" value="1"/>
</dbReference>
<proteinExistence type="predicted"/>
<dbReference type="AlphaFoldDB" id="A0A067LXQ1"/>
<gene>
    <name evidence="7" type="ORF">BOTBODRAFT_587568</name>
</gene>
<dbReference type="STRING" id="930990.A0A067LXQ1"/>
<dbReference type="Proteomes" id="UP000027195">
    <property type="component" value="Unassembled WGS sequence"/>
</dbReference>
<keyword evidence="8" id="KW-1185">Reference proteome</keyword>
<keyword evidence="2" id="KW-0479">Metal-binding</keyword>
<evidence type="ECO:0000313" key="7">
    <source>
        <dbReference type="EMBL" id="KDQ07989.1"/>
    </source>
</evidence>
<accession>A0A067LXQ1</accession>
<dbReference type="GO" id="GO:0003677">
    <property type="term" value="F:DNA binding"/>
    <property type="evidence" value="ECO:0007669"/>
    <property type="project" value="InterPro"/>
</dbReference>
<keyword evidence="4" id="KW-0804">Transcription</keyword>
<feature type="domain" description="Zn(2)-C6 fungal-type" evidence="6">
    <location>
        <begin position="10"/>
        <end position="42"/>
    </location>
</feature>
<dbReference type="InterPro" id="IPR001138">
    <property type="entry name" value="Zn2Cys6_DnaBD"/>
</dbReference>
<dbReference type="GO" id="GO:0008270">
    <property type="term" value="F:zinc ion binding"/>
    <property type="evidence" value="ECO:0007669"/>
    <property type="project" value="InterPro"/>
</dbReference>
<dbReference type="PROSITE" id="PS00463">
    <property type="entry name" value="ZN2_CY6_FUNGAL_1"/>
    <property type="match status" value="1"/>
</dbReference>
<dbReference type="SUPFAM" id="SSF57701">
    <property type="entry name" value="Zn2/Cys6 DNA-binding domain"/>
    <property type="match status" value="1"/>
</dbReference>
<dbReference type="HOGENOM" id="CLU_022337_2_1_1"/>
<reference evidence="8" key="1">
    <citation type="journal article" date="2014" name="Proc. Natl. Acad. Sci. U.S.A.">
        <title>Extensive sampling of basidiomycete genomes demonstrates inadequacy of the white-rot/brown-rot paradigm for wood decay fungi.</title>
        <authorList>
            <person name="Riley R."/>
            <person name="Salamov A.A."/>
            <person name="Brown D.W."/>
            <person name="Nagy L.G."/>
            <person name="Floudas D."/>
            <person name="Held B.W."/>
            <person name="Levasseur A."/>
            <person name="Lombard V."/>
            <person name="Morin E."/>
            <person name="Otillar R."/>
            <person name="Lindquist E.A."/>
            <person name="Sun H."/>
            <person name="LaButti K.M."/>
            <person name="Schmutz J."/>
            <person name="Jabbour D."/>
            <person name="Luo H."/>
            <person name="Baker S.E."/>
            <person name="Pisabarro A.G."/>
            <person name="Walton J.D."/>
            <person name="Blanchette R.A."/>
            <person name="Henrissat B."/>
            <person name="Martin F."/>
            <person name="Cullen D."/>
            <person name="Hibbett D.S."/>
            <person name="Grigoriev I.V."/>
        </authorList>
    </citation>
    <scope>NUCLEOTIDE SEQUENCE [LARGE SCALE GENOMIC DNA]</scope>
    <source>
        <strain evidence="8">FD-172 SS1</strain>
    </source>
</reference>
<dbReference type="InterPro" id="IPR050815">
    <property type="entry name" value="TF_fung"/>
</dbReference>
<evidence type="ECO:0000256" key="5">
    <source>
        <dbReference type="ARBA" id="ARBA00023242"/>
    </source>
</evidence>
<dbReference type="CDD" id="cd00067">
    <property type="entry name" value="GAL4"/>
    <property type="match status" value="1"/>
</dbReference>
<dbReference type="PANTHER" id="PTHR47338">
    <property type="entry name" value="ZN(II)2CYS6 TRANSCRIPTION FACTOR (EUROFUNG)-RELATED"/>
    <property type="match status" value="1"/>
</dbReference>
<protein>
    <recommendedName>
        <fullName evidence="6">Zn(2)-C6 fungal-type domain-containing protein</fullName>
    </recommendedName>
</protein>
<evidence type="ECO:0000259" key="6">
    <source>
        <dbReference type="PROSITE" id="PS50048"/>
    </source>
</evidence>
<keyword evidence="3" id="KW-0805">Transcription regulation</keyword>
<comment type="subcellular location">
    <subcellularLocation>
        <location evidence="1">Nucleus</location>
    </subcellularLocation>
</comment>
<dbReference type="Gene3D" id="4.10.240.10">
    <property type="entry name" value="Zn(2)-C6 fungal-type DNA-binding domain"/>
    <property type="match status" value="1"/>
</dbReference>
<dbReference type="OrthoDB" id="2309723at2759"/>
<keyword evidence="5" id="KW-0539">Nucleus</keyword>
<evidence type="ECO:0000256" key="4">
    <source>
        <dbReference type="ARBA" id="ARBA00023163"/>
    </source>
</evidence>
<dbReference type="GO" id="GO:0005634">
    <property type="term" value="C:nucleus"/>
    <property type="evidence" value="ECO:0007669"/>
    <property type="project" value="UniProtKB-SubCell"/>
</dbReference>
<dbReference type="CDD" id="cd12148">
    <property type="entry name" value="fungal_TF_MHR"/>
    <property type="match status" value="1"/>
</dbReference>